<evidence type="ECO:0000256" key="4">
    <source>
        <dbReference type="RuleBase" id="RU000383"/>
    </source>
</evidence>
<feature type="region of interest" description="Disordered" evidence="6">
    <location>
        <begin position="374"/>
        <end position="435"/>
    </location>
</feature>
<feature type="region of interest" description="Disordered" evidence="6">
    <location>
        <begin position="456"/>
        <end position="493"/>
    </location>
</feature>
<keyword evidence="5" id="KW-0175">Coiled coil</keyword>
<dbReference type="InterPro" id="IPR013763">
    <property type="entry name" value="Cyclin-like_dom"/>
</dbReference>
<evidence type="ECO:0000259" key="7">
    <source>
        <dbReference type="SMART" id="SM00385"/>
    </source>
</evidence>
<keyword evidence="2 4" id="KW-0195">Cyclin</keyword>
<dbReference type="SMART" id="SM00385">
    <property type="entry name" value="CYCLIN"/>
    <property type="match status" value="2"/>
</dbReference>
<accession>A0ABX8ICD6</accession>
<dbReference type="SMART" id="SM01332">
    <property type="entry name" value="Cyclin_C"/>
    <property type="match status" value="1"/>
</dbReference>
<dbReference type="SUPFAM" id="SSF47954">
    <property type="entry name" value="Cyclin-like"/>
    <property type="match status" value="2"/>
</dbReference>
<keyword evidence="10" id="KW-1185">Reference proteome</keyword>
<evidence type="ECO:0000313" key="10">
    <source>
        <dbReference type="Proteomes" id="UP000825434"/>
    </source>
</evidence>
<feature type="compositionally biased region" description="Basic and acidic residues" evidence="6">
    <location>
        <begin position="375"/>
        <end position="388"/>
    </location>
</feature>
<evidence type="ECO:0000313" key="9">
    <source>
        <dbReference type="EMBL" id="QWU89697.1"/>
    </source>
</evidence>
<gene>
    <name evidence="9" type="ORF">CA3LBN_004045</name>
</gene>
<dbReference type="CDD" id="cd20512">
    <property type="entry name" value="CYCLIN_CLBs_yeast_rpt2"/>
    <property type="match status" value="1"/>
</dbReference>
<keyword evidence="3" id="KW-0131">Cell cycle</keyword>
<feature type="compositionally biased region" description="Polar residues" evidence="6">
    <location>
        <begin position="52"/>
        <end position="68"/>
    </location>
</feature>
<evidence type="ECO:0000256" key="3">
    <source>
        <dbReference type="ARBA" id="ARBA00023306"/>
    </source>
</evidence>
<reference evidence="9 10" key="1">
    <citation type="submission" date="2021-06" db="EMBL/GenBank/DDBJ databases">
        <title>Candida outbreak in Lebanon.</title>
        <authorList>
            <person name="Finianos M."/>
        </authorList>
    </citation>
    <scope>NUCLEOTIDE SEQUENCE [LARGE SCALE GENOMIC DNA]</scope>
    <source>
        <strain evidence="9">CA3LBN</strain>
    </source>
</reference>
<evidence type="ECO:0000256" key="1">
    <source>
        <dbReference type="ARBA" id="ARBA00022618"/>
    </source>
</evidence>
<feature type="domain" description="Cyclin-like" evidence="7">
    <location>
        <begin position="575"/>
        <end position="659"/>
    </location>
</feature>
<dbReference type="Pfam" id="PF02984">
    <property type="entry name" value="Cyclin_C"/>
    <property type="match status" value="1"/>
</dbReference>
<name>A0ABX8ICD6_9ASCO</name>
<dbReference type="PROSITE" id="PS00292">
    <property type="entry name" value="CYCLINS"/>
    <property type="match status" value="1"/>
</dbReference>
<evidence type="ECO:0008006" key="11">
    <source>
        <dbReference type="Google" id="ProtNLM"/>
    </source>
</evidence>
<comment type="similarity">
    <text evidence="4">Belongs to the cyclin family.</text>
</comment>
<dbReference type="InterPro" id="IPR036915">
    <property type="entry name" value="Cyclin-like_sf"/>
</dbReference>
<feature type="domain" description="Cyclin C-terminal" evidence="8">
    <location>
        <begin position="668"/>
        <end position="784"/>
    </location>
</feature>
<protein>
    <recommendedName>
        <fullName evidence="11">Cyclin N-terminal domain-containing protein</fullName>
    </recommendedName>
</protein>
<keyword evidence="1" id="KW-0132">Cell division</keyword>
<dbReference type="Proteomes" id="UP000825434">
    <property type="component" value="Chromosome 5"/>
</dbReference>
<evidence type="ECO:0000256" key="6">
    <source>
        <dbReference type="SAM" id="MobiDB-lite"/>
    </source>
</evidence>
<dbReference type="Pfam" id="PF00134">
    <property type="entry name" value="Cyclin_N"/>
    <property type="match status" value="1"/>
</dbReference>
<dbReference type="EMBL" id="CP076665">
    <property type="protein sequence ID" value="QWU89697.1"/>
    <property type="molecule type" value="Genomic_DNA"/>
</dbReference>
<dbReference type="InterPro" id="IPR004367">
    <property type="entry name" value="Cyclin_C-dom"/>
</dbReference>
<organism evidence="9 10">
    <name type="scientific">Candidozyma haemuli</name>
    <dbReference type="NCBI Taxonomy" id="45357"/>
    <lineage>
        <taxon>Eukaryota</taxon>
        <taxon>Fungi</taxon>
        <taxon>Dikarya</taxon>
        <taxon>Ascomycota</taxon>
        <taxon>Saccharomycotina</taxon>
        <taxon>Pichiomycetes</taxon>
        <taxon>Metschnikowiaceae</taxon>
        <taxon>Candidozyma</taxon>
    </lineage>
</organism>
<feature type="domain" description="Cyclin-like" evidence="7">
    <location>
        <begin position="672"/>
        <end position="755"/>
    </location>
</feature>
<feature type="compositionally biased region" description="Basic and acidic residues" evidence="6">
    <location>
        <begin position="300"/>
        <end position="323"/>
    </location>
</feature>
<proteinExistence type="inferred from homology"/>
<dbReference type="InterPro" id="IPR039361">
    <property type="entry name" value="Cyclin"/>
</dbReference>
<dbReference type="InterPro" id="IPR048258">
    <property type="entry name" value="Cyclins_cyclin-box"/>
</dbReference>
<feature type="region of interest" description="Disordered" evidence="6">
    <location>
        <begin position="37"/>
        <end position="89"/>
    </location>
</feature>
<evidence type="ECO:0000256" key="2">
    <source>
        <dbReference type="ARBA" id="ARBA00023127"/>
    </source>
</evidence>
<dbReference type="PANTHER" id="PTHR10177">
    <property type="entry name" value="CYCLINS"/>
    <property type="match status" value="1"/>
</dbReference>
<evidence type="ECO:0000256" key="5">
    <source>
        <dbReference type="SAM" id="Coils"/>
    </source>
</evidence>
<dbReference type="InterPro" id="IPR006671">
    <property type="entry name" value="Cyclin_N"/>
</dbReference>
<evidence type="ECO:0000259" key="8">
    <source>
        <dbReference type="SMART" id="SM01332"/>
    </source>
</evidence>
<feature type="region of interest" description="Disordered" evidence="6">
    <location>
        <begin position="288"/>
        <end position="323"/>
    </location>
</feature>
<dbReference type="CDD" id="cd20568">
    <property type="entry name" value="CYCLIN_CLBs_yeast_rpt1"/>
    <property type="match status" value="1"/>
</dbReference>
<sequence length="808" mass="92532">MDREATQDILNKYLETQSSAEECKPYIEEGYESDPLMDLSNYSMAGKKAPQSRFTSPAKSYDSPTKQLQRLRGSPSKQPSGRFQDKSRSTVQQDFDLSFLDDLESISNDQFHANKHEAYTFLPDTKYSSFISNSAMKLRKALQAEQEKNKILEQTNRELEIQLSEAHEMRTSHDRLISQVRGLQDRNEELEMELRGKDSKLRDSSLSQENVLLRSKLVKYKTLYESCLKEHADDKRHLKAEGVPAQAKVDKVFKEGLAVKGDEKINSKELKVLLEGLSSFTRKLEEANTKHAAASQAQASHRDENDDEFESNKGKINEQGTSEDKDYIRHTCYESVKTAFEKRSAAQASIMSSATNENENERDGLDAWVSRAKAKNQDTIHRSKELTHRNGAKPNHKATQERQYLGDVSSQYGASRSETRPTARRKPLGGGEGAPLRQQTIELGAHNLSKDIKVAQASKDRKSSAVTAGSVSAPLAEETRGLPRKRQATESSTNLVEKLHISSETSVAKFKKSKRIDYEWQDLDEEDHDDPLMVSEYVNEIFPYLHELEQKTLPDPNYLFEQTQLKPKMRSILVDWLVEMHQKFRLLPETLFLAINIMDRFMSVEVVQIDKLQLLATGSLFIAAKYEEVFSPSVKNYAYFTDESYTEDQILQAEKYILTILNFDLNYPNPMNFLRRISKADDYDVQSRTLGKYLLEISIIDYRFIGMLPSLCSAAAMYISRLILGKDPVWNGNLIHYSGGYRVSDMRECIELLVQYLVSPVEHDEFFKKYATRKFMKASIVCRSWAKKFMAEKKDLFDESLLTEKISK</sequence>
<dbReference type="Gene3D" id="1.10.472.10">
    <property type="entry name" value="Cyclin-like"/>
    <property type="match status" value="2"/>
</dbReference>
<feature type="coiled-coil region" evidence="5">
    <location>
        <begin position="135"/>
        <end position="200"/>
    </location>
</feature>